<evidence type="ECO:0000256" key="10">
    <source>
        <dbReference type="ARBA" id="ARBA00023002"/>
    </source>
</evidence>
<dbReference type="InterPro" id="IPR005171">
    <property type="entry name" value="Cyt_c_oxidase_su4_prok"/>
</dbReference>
<evidence type="ECO:0000313" key="18">
    <source>
        <dbReference type="EMBL" id="QCP54659.1"/>
    </source>
</evidence>
<keyword evidence="7 17" id="KW-0812">Transmembrane</keyword>
<organism evidence="18 19">
    <name type="scientific">Trinickia violacea</name>
    <dbReference type="NCBI Taxonomy" id="2571746"/>
    <lineage>
        <taxon>Bacteria</taxon>
        <taxon>Pseudomonadati</taxon>
        <taxon>Pseudomonadota</taxon>
        <taxon>Betaproteobacteria</taxon>
        <taxon>Burkholderiales</taxon>
        <taxon>Burkholderiaceae</taxon>
        <taxon>Trinickia</taxon>
    </lineage>
</organism>
<dbReference type="InterPro" id="IPR014210">
    <property type="entry name" value="Cyt_o_ubiqinol_oxidase_su4"/>
</dbReference>
<evidence type="ECO:0000256" key="7">
    <source>
        <dbReference type="ARBA" id="ARBA00022692"/>
    </source>
</evidence>
<keyword evidence="11 17" id="KW-0472">Membrane</keyword>
<dbReference type="AlphaFoldDB" id="A0A4P8J6I7"/>
<sequence length="111" mass="12021">MAQAHTTQVEEGHSSPRGYVVGFVLSVILTVAAFGLVIGGYLSPSASLIAITVLAIVQILVHLVYFLHMGLASSQQRWDSMSFAYSVLCILILVIGTVWVMHNVAMNMMAR</sequence>
<keyword evidence="6" id="KW-1003">Cell membrane</keyword>
<evidence type="ECO:0000256" key="8">
    <source>
        <dbReference type="ARBA" id="ARBA00022982"/>
    </source>
</evidence>
<gene>
    <name evidence="18" type="primary">cyoD</name>
    <name evidence="18" type="ORF">FAZ95_37980</name>
</gene>
<dbReference type="OrthoDB" id="2375888at2"/>
<evidence type="ECO:0000256" key="13">
    <source>
        <dbReference type="ARBA" id="ARBA00030071"/>
    </source>
</evidence>
<keyword evidence="10" id="KW-0560">Oxidoreductase</keyword>
<dbReference type="GO" id="GO:0015990">
    <property type="term" value="P:electron transport coupled proton transport"/>
    <property type="evidence" value="ECO:0007669"/>
    <property type="project" value="InterPro"/>
</dbReference>
<dbReference type="RefSeq" id="WP_137337417.1">
    <property type="nucleotide sequence ID" value="NZ_CP040078.1"/>
</dbReference>
<protein>
    <recommendedName>
        <fullName evidence="4">Cytochrome bo(3) ubiquinol oxidase subunit 4</fullName>
    </recommendedName>
    <alternativeName>
        <fullName evidence="16">Cytochrome o ubiquinol oxidase subunit 4</fullName>
    </alternativeName>
    <alternativeName>
        <fullName evidence="13">Oxidase bo(3) subunit 4</fullName>
    </alternativeName>
    <alternativeName>
        <fullName evidence="14">Ubiquinol oxidase polypeptide IV</fullName>
    </alternativeName>
    <alternativeName>
        <fullName evidence="15">Ubiquinol oxidase subunit 4</fullName>
    </alternativeName>
</protein>
<dbReference type="InterPro" id="IPR050968">
    <property type="entry name" value="Cytochrome_c_oxidase_bac_sub4"/>
</dbReference>
<dbReference type="GO" id="GO:0005886">
    <property type="term" value="C:plasma membrane"/>
    <property type="evidence" value="ECO:0007669"/>
    <property type="project" value="UniProtKB-SubCell"/>
</dbReference>
<keyword evidence="5" id="KW-0813">Transport</keyword>
<feature type="transmembrane region" description="Helical" evidence="17">
    <location>
        <begin position="48"/>
        <end position="71"/>
    </location>
</feature>
<evidence type="ECO:0000256" key="9">
    <source>
        <dbReference type="ARBA" id="ARBA00022989"/>
    </source>
</evidence>
<evidence type="ECO:0000256" key="16">
    <source>
        <dbReference type="ARBA" id="ARBA00032185"/>
    </source>
</evidence>
<evidence type="ECO:0000256" key="6">
    <source>
        <dbReference type="ARBA" id="ARBA00022475"/>
    </source>
</evidence>
<dbReference type="GO" id="GO:0019646">
    <property type="term" value="P:aerobic electron transport chain"/>
    <property type="evidence" value="ECO:0007669"/>
    <property type="project" value="TreeGrafter"/>
</dbReference>
<evidence type="ECO:0000256" key="15">
    <source>
        <dbReference type="ARBA" id="ARBA00031887"/>
    </source>
</evidence>
<dbReference type="GO" id="GO:0009319">
    <property type="term" value="C:cytochrome o ubiquinol oxidase complex"/>
    <property type="evidence" value="ECO:0007669"/>
    <property type="project" value="TreeGrafter"/>
</dbReference>
<dbReference type="Proteomes" id="UP000298656">
    <property type="component" value="Chromosome 2"/>
</dbReference>
<evidence type="ECO:0000256" key="2">
    <source>
        <dbReference type="ARBA" id="ARBA00008079"/>
    </source>
</evidence>
<feature type="transmembrane region" description="Helical" evidence="17">
    <location>
        <begin position="83"/>
        <end position="102"/>
    </location>
</feature>
<keyword evidence="19" id="KW-1185">Reference proteome</keyword>
<dbReference type="GO" id="GO:0015078">
    <property type="term" value="F:proton transmembrane transporter activity"/>
    <property type="evidence" value="ECO:0007669"/>
    <property type="project" value="TreeGrafter"/>
</dbReference>
<feature type="transmembrane region" description="Helical" evidence="17">
    <location>
        <begin position="20"/>
        <end position="42"/>
    </location>
</feature>
<evidence type="ECO:0000256" key="4">
    <source>
        <dbReference type="ARBA" id="ARBA00014689"/>
    </source>
</evidence>
<evidence type="ECO:0000256" key="5">
    <source>
        <dbReference type="ARBA" id="ARBA00022448"/>
    </source>
</evidence>
<keyword evidence="8" id="KW-0249">Electron transport</keyword>
<dbReference type="PANTHER" id="PTHR36835:SF1">
    <property type="entry name" value="CYTOCHROME BO(3) UBIQUINOL OXIDASE SUBUNIT 4"/>
    <property type="match status" value="1"/>
</dbReference>
<comment type="subcellular location">
    <subcellularLocation>
        <location evidence="1">Cell membrane</location>
        <topology evidence="1">Multi-pass membrane protein</topology>
    </subcellularLocation>
</comment>
<accession>A0A4P8J6I7</accession>
<proteinExistence type="inferred from homology"/>
<evidence type="ECO:0000256" key="1">
    <source>
        <dbReference type="ARBA" id="ARBA00004651"/>
    </source>
</evidence>
<dbReference type="EMBL" id="CP040078">
    <property type="protein sequence ID" value="QCP54659.1"/>
    <property type="molecule type" value="Genomic_DNA"/>
</dbReference>
<evidence type="ECO:0000256" key="14">
    <source>
        <dbReference type="ARBA" id="ARBA00030211"/>
    </source>
</evidence>
<dbReference type="PANTHER" id="PTHR36835">
    <property type="entry name" value="CYTOCHROME BO(3) UBIQUINOL OXIDASE SUBUNIT 4"/>
    <property type="match status" value="1"/>
</dbReference>
<name>A0A4P8J6I7_9BURK</name>
<evidence type="ECO:0000256" key="11">
    <source>
        <dbReference type="ARBA" id="ARBA00023136"/>
    </source>
</evidence>
<dbReference type="KEGG" id="tvl:FAZ95_37980"/>
<dbReference type="NCBIfam" id="TIGR02847">
    <property type="entry name" value="CyoD"/>
    <property type="match status" value="1"/>
</dbReference>
<evidence type="ECO:0000256" key="17">
    <source>
        <dbReference type="SAM" id="Phobius"/>
    </source>
</evidence>
<reference evidence="18 19" key="1">
    <citation type="submission" date="2019-05" db="EMBL/GenBank/DDBJ databases">
        <title>Burkholderia sp. DHOD12, isolated from subtropical forest soil.</title>
        <authorList>
            <person name="Gao Z.-H."/>
            <person name="Qiu L.-H."/>
        </authorList>
    </citation>
    <scope>NUCLEOTIDE SEQUENCE [LARGE SCALE GENOMIC DNA]</scope>
    <source>
        <strain evidence="18 19">DHOD12</strain>
    </source>
</reference>
<evidence type="ECO:0000256" key="12">
    <source>
        <dbReference type="ARBA" id="ARBA00025694"/>
    </source>
</evidence>
<dbReference type="GO" id="GO:0009486">
    <property type="term" value="F:cytochrome bo3 ubiquinol oxidase activity"/>
    <property type="evidence" value="ECO:0007669"/>
    <property type="project" value="InterPro"/>
</dbReference>
<dbReference type="Pfam" id="PF03626">
    <property type="entry name" value="COX4_pro"/>
    <property type="match status" value="1"/>
</dbReference>
<keyword evidence="9 17" id="KW-1133">Transmembrane helix</keyword>
<comment type="similarity">
    <text evidence="2">Belongs to the cytochrome c oxidase bacterial subunit 4 family.</text>
</comment>
<comment type="subunit">
    <text evidence="3">Heterooctamer of two A chains, two B chains, two C chains and two D chains.</text>
</comment>
<evidence type="ECO:0000256" key="3">
    <source>
        <dbReference type="ARBA" id="ARBA00011700"/>
    </source>
</evidence>
<comment type="function">
    <text evidence="12">Cytochrome bo(3) ubiquinol terminal oxidase is the component of the aerobic respiratory chain of E.coli that predominates when cells are grown at high aeration. Has proton pump activity across the membrane in addition to electron transfer, pumping 2 protons/electron.</text>
</comment>
<evidence type="ECO:0000313" key="19">
    <source>
        <dbReference type="Proteomes" id="UP000298656"/>
    </source>
</evidence>